<accession>A0A6I4UJF4</accession>
<evidence type="ECO:0000313" key="4">
    <source>
        <dbReference type="Proteomes" id="UP000430021"/>
    </source>
</evidence>
<reference evidence="3 4" key="1">
    <citation type="submission" date="2019-12" db="EMBL/GenBank/DDBJ databases">
        <title>Genomic-based taxomic classification of the family Erythrobacteraceae.</title>
        <authorList>
            <person name="Xu L."/>
        </authorList>
    </citation>
    <scope>NUCLEOTIDE SEQUENCE [LARGE SCALE GENOMIC DNA]</scope>
    <source>
        <strain evidence="3 4">JCM 10282</strain>
    </source>
</reference>
<dbReference type="EMBL" id="JACICE010000002">
    <property type="protein sequence ID" value="MBB3776208.1"/>
    <property type="molecule type" value="Genomic_DNA"/>
</dbReference>
<feature type="chain" id="PRO_5026237944" description="Lipoprotein" evidence="1">
    <location>
        <begin position="22"/>
        <end position="135"/>
    </location>
</feature>
<dbReference type="EMBL" id="WTYB01000002">
    <property type="protein sequence ID" value="MXP38708.1"/>
    <property type="molecule type" value="Genomic_DNA"/>
</dbReference>
<reference evidence="2 5" key="2">
    <citation type="submission" date="2020-08" db="EMBL/GenBank/DDBJ databases">
        <title>Genomic Encyclopedia of Type Strains, Phase IV (KMG-IV): sequencing the most valuable type-strain genomes for metagenomic binning, comparative biology and taxonomic classification.</title>
        <authorList>
            <person name="Goeker M."/>
        </authorList>
    </citation>
    <scope>NUCLEOTIDE SEQUENCE [LARGE SCALE GENOMIC DNA]</scope>
    <source>
        <strain evidence="2 5">DSM 8510</strain>
    </source>
</reference>
<dbReference type="AlphaFoldDB" id="A0A6I4UJF4"/>
<protein>
    <recommendedName>
        <fullName evidence="6">Lipoprotein</fullName>
    </recommendedName>
</protein>
<proteinExistence type="predicted"/>
<evidence type="ECO:0000256" key="1">
    <source>
        <dbReference type="SAM" id="SignalP"/>
    </source>
</evidence>
<organism evidence="3 4">
    <name type="scientific">Erythrobacter ramosus</name>
    <dbReference type="NCBI Taxonomy" id="35811"/>
    <lineage>
        <taxon>Bacteria</taxon>
        <taxon>Pseudomonadati</taxon>
        <taxon>Pseudomonadota</taxon>
        <taxon>Alphaproteobacteria</taxon>
        <taxon>Sphingomonadales</taxon>
        <taxon>Erythrobacteraceae</taxon>
        <taxon>Erythrobacter/Porphyrobacter group</taxon>
        <taxon>Erythrobacter</taxon>
    </lineage>
</organism>
<dbReference type="Proteomes" id="UP000548685">
    <property type="component" value="Unassembled WGS sequence"/>
</dbReference>
<evidence type="ECO:0000313" key="2">
    <source>
        <dbReference type="EMBL" id="MBB3776208.1"/>
    </source>
</evidence>
<keyword evidence="5" id="KW-1185">Reference proteome</keyword>
<sequence length="135" mass="14408">MNHLLRAVLPLTLAAVLGACAVIPDRAGVERISLPQGSPTALLQTVKVGDLTVTPQEVVEDSRCPINARCIWAGRLVVRTRIDGAGWRDTADLTLGEPFGTHGTVFALTSGEPAPEAGAGRETAKEEYRFTFEAR</sequence>
<evidence type="ECO:0000313" key="3">
    <source>
        <dbReference type="EMBL" id="MXP38708.1"/>
    </source>
</evidence>
<dbReference type="PROSITE" id="PS51257">
    <property type="entry name" value="PROKAR_LIPOPROTEIN"/>
    <property type="match status" value="1"/>
</dbReference>
<evidence type="ECO:0000313" key="5">
    <source>
        <dbReference type="Proteomes" id="UP000548685"/>
    </source>
</evidence>
<dbReference type="Proteomes" id="UP000430021">
    <property type="component" value="Unassembled WGS sequence"/>
</dbReference>
<keyword evidence="1" id="KW-0732">Signal</keyword>
<name>A0A6I4UJF4_9SPHN</name>
<gene>
    <name evidence="2" type="ORF">FHS52_002177</name>
    <name evidence="3" type="ORF">GRI59_08820</name>
</gene>
<evidence type="ECO:0008006" key="6">
    <source>
        <dbReference type="Google" id="ProtNLM"/>
    </source>
</evidence>
<dbReference type="OrthoDB" id="163809at2"/>
<comment type="caution">
    <text evidence="3">The sequence shown here is derived from an EMBL/GenBank/DDBJ whole genome shotgun (WGS) entry which is preliminary data.</text>
</comment>
<feature type="signal peptide" evidence="1">
    <location>
        <begin position="1"/>
        <end position="21"/>
    </location>
</feature>
<dbReference type="RefSeq" id="WP_160760831.1">
    <property type="nucleotide sequence ID" value="NZ_BAAADZ010000010.1"/>
</dbReference>